<dbReference type="SUPFAM" id="SSF51905">
    <property type="entry name" value="FAD/NAD(P)-binding domain"/>
    <property type="match status" value="1"/>
</dbReference>
<protein>
    <recommendedName>
        <fullName evidence="5">FAD-binding domain-containing protein</fullName>
    </recommendedName>
</protein>
<gene>
    <name evidence="6" type="ORF">LTR09_012189</name>
</gene>
<evidence type="ECO:0000256" key="3">
    <source>
        <dbReference type="ARBA" id="ARBA00023002"/>
    </source>
</evidence>
<dbReference type="Proteomes" id="UP001271007">
    <property type="component" value="Unassembled WGS sequence"/>
</dbReference>
<dbReference type="Gene3D" id="3.50.50.60">
    <property type="entry name" value="FAD/NAD(P)-binding domain"/>
    <property type="match status" value="1"/>
</dbReference>
<dbReference type="GO" id="GO:0071949">
    <property type="term" value="F:FAD binding"/>
    <property type="evidence" value="ECO:0007669"/>
    <property type="project" value="InterPro"/>
</dbReference>
<dbReference type="PRINTS" id="PR00420">
    <property type="entry name" value="RNGMNOXGNASE"/>
</dbReference>
<accession>A0AAJ0DAD9</accession>
<dbReference type="AlphaFoldDB" id="A0AAJ0DAD9"/>
<keyword evidence="4" id="KW-0503">Monooxygenase</keyword>
<evidence type="ECO:0000313" key="6">
    <source>
        <dbReference type="EMBL" id="KAK3046316.1"/>
    </source>
</evidence>
<reference evidence="6" key="1">
    <citation type="submission" date="2023-04" db="EMBL/GenBank/DDBJ databases">
        <title>Black Yeasts Isolated from many extreme environments.</title>
        <authorList>
            <person name="Coleine C."/>
            <person name="Stajich J.E."/>
            <person name="Selbmann L."/>
        </authorList>
    </citation>
    <scope>NUCLEOTIDE SEQUENCE</scope>
    <source>
        <strain evidence="6">CCFEE 5312</strain>
    </source>
</reference>
<dbReference type="EMBL" id="JAWDJX010000100">
    <property type="protein sequence ID" value="KAK3046316.1"/>
    <property type="molecule type" value="Genomic_DNA"/>
</dbReference>
<evidence type="ECO:0000313" key="7">
    <source>
        <dbReference type="Proteomes" id="UP001271007"/>
    </source>
</evidence>
<dbReference type="InterPro" id="IPR036188">
    <property type="entry name" value="FAD/NAD-bd_sf"/>
</dbReference>
<keyword evidence="2" id="KW-0274">FAD</keyword>
<name>A0AAJ0DAD9_9PEZI</name>
<evidence type="ECO:0000256" key="4">
    <source>
        <dbReference type="ARBA" id="ARBA00023033"/>
    </source>
</evidence>
<keyword evidence="1" id="KW-0285">Flavoprotein</keyword>
<evidence type="ECO:0000256" key="2">
    <source>
        <dbReference type="ARBA" id="ARBA00022827"/>
    </source>
</evidence>
<evidence type="ECO:0000259" key="5">
    <source>
        <dbReference type="Pfam" id="PF01494"/>
    </source>
</evidence>
<dbReference type="GO" id="GO:0004497">
    <property type="term" value="F:monooxygenase activity"/>
    <property type="evidence" value="ECO:0007669"/>
    <property type="project" value="UniProtKB-KW"/>
</dbReference>
<proteinExistence type="predicted"/>
<dbReference type="InterPro" id="IPR002938">
    <property type="entry name" value="FAD-bd"/>
</dbReference>
<dbReference type="Pfam" id="PF01494">
    <property type="entry name" value="FAD_binding_3"/>
    <property type="match status" value="1"/>
</dbReference>
<keyword evidence="7" id="KW-1185">Reference proteome</keyword>
<dbReference type="PANTHER" id="PTHR46972">
    <property type="entry name" value="MONOOXYGENASE ASQM-RELATED"/>
    <property type="match status" value="1"/>
</dbReference>
<dbReference type="PANTHER" id="PTHR46972:SF1">
    <property type="entry name" value="FAD DEPENDENT OXIDOREDUCTASE DOMAIN-CONTAINING PROTEIN"/>
    <property type="match status" value="1"/>
</dbReference>
<comment type="caution">
    <text evidence="6">The sequence shown here is derived from an EMBL/GenBank/DDBJ whole genome shotgun (WGS) entry which is preliminary data.</text>
</comment>
<organism evidence="6 7">
    <name type="scientific">Extremus antarcticus</name>
    <dbReference type="NCBI Taxonomy" id="702011"/>
    <lineage>
        <taxon>Eukaryota</taxon>
        <taxon>Fungi</taxon>
        <taxon>Dikarya</taxon>
        <taxon>Ascomycota</taxon>
        <taxon>Pezizomycotina</taxon>
        <taxon>Dothideomycetes</taxon>
        <taxon>Dothideomycetidae</taxon>
        <taxon>Mycosphaerellales</taxon>
        <taxon>Extremaceae</taxon>
        <taxon>Extremus</taxon>
    </lineage>
</organism>
<feature type="domain" description="FAD-binding" evidence="5">
    <location>
        <begin position="5"/>
        <end position="331"/>
    </location>
</feature>
<evidence type="ECO:0000256" key="1">
    <source>
        <dbReference type="ARBA" id="ARBA00022630"/>
    </source>
</evidence>
<sequence>MTVASIAIVGGGPAGLSIAAVLESKGIKDYIVYERSAPETVPRGSCLDLHAGSGQKVFKDIGASDELEEVARRGEATVHYIVNHHMERLLQFGEGRDAPEVDRWDIRRILLNHIPSEKVRFKTGVDRTYRDDTGKIVLELQNGETVSGFTLVVGADGGFSKVRHLVNSAKIHYTGYTSVSTKIMASNPYYDQAISDFTKSNYAVCGLGNLIWCAPQNNGDLQMELVIQTPETFPAGYEIDLNDFEANKKFMLKDEHFGQYAPEVHKAIQASDGPWRPWRLYHMPVDCFNWPCQGDVTLIGDASHATTPWAGDGVNCSMRDALILARTITELGITKEAVAQYEKEMFTWATDLITRCIQSGDLFLEKDNPKRLVEVFSAQMDHIIGGTDDV</sequence>
<keyword evidence="3" id="KW-0560">Oxidoreductase</keyword>